<sequence>MRRRGRARACVAVVFAMVTASMVSSLHRAQGDEVVVAPTHESLARFAREAVVVVQNEAPAEAATYAGDEVPAAIYARETAVIVGEERCEAFRRTTSEGRRPAAAGLFNTGTNLLWKLLHKNCAMPRECASFARRRRMHDESVAYEARRGTGECSPFLTQVPWGKHNPVSWRGSHYAEMMRRVNVSEVLPVAVVKDPLTWFASMCRMEYAAKFRHGQAQCCPSPLNRTQTQVRWRKERPAQDYASIAHLWSQWNSAYLDYSGPRLVVRYEDLLWRTRETVSRVCVCAGGVPAAPSNFDVISSSAKGGAGHGFADTSRASATAKYSNETKRYQFLRDADLNYLNDHVDARLLDTFGYAATVDRRRQLYGDAPPCRPSRTAYLEALGLKPSARGPVPIDDQSDGVLANGVFYRNPNKKILPFSIRNYNNAKHHPPR</sequence>
<dbReference type="AlphaFoldDB" id="A0AAD7U905"/>
<gene>
    <name evidence="2" type="ORF">CTAYLR_009706</name>
</gene>
<feature type="signal peptide" evidence="1">
    <location>
        <begin position="1"/>
        <end position="31"/>
    </location>
</feature>
<dbReference type="Proteomes" id="UP001230188">
    <property type="component" value="Unassembled WGS sequence"/>
</dbReference>
<keyword evidence="3" id="KW-1185">Reference proteome</keyword>
<dbReference type="SUPFAM" id="SSF52540">
    <property type="entry name" value="P-loop containing nucleoside triphosphate hydrolases"/>
    <property type="match status" value="1"/>
</dbReference>
<keyword evidence="1" id="KW-0732">Signal</keyword>
<protein>
    <recommendedName>
        <fullName evidence="4">Sulfotransferase</fullName>
    </recommendedName>
</protein>
<comment type="caution">
    <text evidence="2">The sequence shown here is derived from an EMBL/GenBank/DDBJ whole genome shotgun (WGS) entry which is preliminary data.</text>
</comment>
<dbReference type="Gene3D" id="3.40.50.300">
    <property type="entry name" value="P-loop containing nucleotide triphosphate hydrolases"/>
    <property type="match status" value="1"/>
</dbReference>
<organism evidence="2 3">
    <name type="scientific">Chrysophaeum taylorii</name>
    <dbReference type="NCBI Taxonomy" id="2483200"/>
    <lineage>
        <taxon>Eukaryota</taxon>
        <taxon>Sar</taxon>
        <taxon>Stramenopiles</taxon>
        <taxon>Ochrophyta</taxon>
        <taxon>Pelagophyceae</taxon>
        <taxon>Pelagomonadales</taxon>
        <taxon>Pelagomonadaceae</taxon>
        <taxon>Chrysophaeum</taxon>
    </lineage>
</organism>
<reference evidence="2" key="1">
    <citation type="submission" date="2023-01" db="EMBL/GenBank/DDBJ databases">
        <title>Metagenome sequencing of chrysophaentin producing Chrysophaeum taylorii.</title>
        <authorList>
            <person name="Davison J."/>
            <person name="Bewley C."/>
        </authorList>
    </citation>
    <scope>NUCLEOTIDE SEQUENCE</scope>
    <source>
        <strain evidence="2">NIES-1699</strain>
    </source>
</reference>
<evidence type="ECO:0000313" key="3">
    <source>
        <dbReference type="Proteomes" id="UP001230188"/>
    </source>
</evidence>
<name>A0AAD7U905_9STRA</name>
<dbReference type="EMBL" id="JAQMWT010000566">
    <property type="protein sequence ID" value="KAJ8599404.1"/>
    <property type="molecule type" value="Genomic_DNA"/>
</dbReference>
<feature type="chain" id="PRO_5042053822" description="Sulfotransferase" evidence="1">
    <location>
        <begin position="32"/>
        <end position="433"/>
    </location>
</feature>
<evidence type="ECO:0000313" key="2">
    <source>
        <dbReference type="EMBL" id="KAJ8599404.1"/>
    </source>
</evidence>
<accession>A0AAD7U905</accession>
<dbReference type="InterPro" id="IPR027417">
    <property type="entry name" value="P-loop_NTPase"/>
</dbReference>
<proteinExistence type="predicted"/>
<evidence type="ECO:0008006" key="4">
    <source>
        <dbReference type="Google" id="ProtNLM"/>
    </source>
</evidence>
<evidence type="ECO:0000256" key="1">
    <source>
        <dbReference type="SAM" id="SignalP"/>
    </source>
</evidence>